<dbReference type="Proteomes" id="UP000007177">
    <property type="component" value="Chromosome"/>
</dbReference>
<dbReference type="CDD" id="cd05387">
    <property type="entry name" value="BY-kinase"/>
    <property type="match status" value="1"/>
</dbReference>
<dbReference type="GO" id="GO:0005524">
    <property type="term" value="F:ATP binding"/>
    <property type="evidence" value="ECO:0007669"/>
    <property type="project" value="UniProtKB-KW"/>
</dbReference>
<evidence type="ECO:0000256" key="4">
    <source>
        <dbReference type="ARBA" id="ARBA00022741"/>
    </source>
</evidence>
<evidence type="ECO:0000256" key="8">
    <source>
        <dbReference type="ARBA" id="ARBA00051245"/>
    </source>
</evidence>
<dbReference type="AlphaFoldDB" id="H6LEK5"/>
<evidence type="ECO:0000256" key="6">
    <source>
        <dbReference type="ARBA" id="ARBA00022840"/>
    </source>
</evidence>
<dbReference type="eggNOG" id="COG0489">
    <property type="taxonomic scope" value="Bacteria"/>
</dbReference>
<organism evidence="10 11">
    <name type="scientific">Acetobacterium woodii (strain ATCC 29683 / DSM 1030 / JCM 2381 / KCTC 1655 / WB1)</name>
    <dbReference type="NCBI Taxonomy" id="931626"/>
    <lineage>
        <taxon>Bacteria</taxon>
        <taxon>Bacillati</taxon>
        <taxon>Bacillota</taxon>
        <taxon>Clostridia</taxon>
        <taxon>Eubacteriales</taxon>
        <taxon>Eubacteriaceae</taxon>
        <taxon>Acetobacterium</taxon>
    </lineage>
</organism>
<keyword evidence="7" id="KW-0829">Tyrosine-protein kinase</keyword>
<evidence type="ECO:0000259" key="9">
    <source>
        <dbReference type="Pfam" id="PF13614"/>
    </source>
</evidence>
<dbReference type="EC" id="2.7.10.2" evidence="2"/>
<dbReference type="PANTHER" id="PTHR32309:SF13">
    <property type="entry name" value="FERRIC ENTEROBACTIN TRANSPORT PROTEIN FEPE"/>
    <property type="match status" value="1"/>
</dbReference>
<keyword evidence="4" id="KW-0547">Nucleotide-binding</keyword>
<feature type="domain" description="AAA" evidence="9">
    <location>
        <begin position="55"/>
        <end position="216"/>
    </location>
</feature>
<dbReference type="InterPro" id="IPR027417">
    <property type="entry name" value="P-loop_NTPase"/>
</dbReference>
<dbReference type="STRING" id="931626.Awo_c13240"/>
<keyword evidence="11" id="KW-1185">Reference proteome</keyword>
<dbReference type="Pfam" id="PF13614">
    <property type="entry name" value="AAA_31"/>
    <property type="match status" value="1"/>
</dbReference>
<dbReference type="KEGG" id="awo:Awo_c13240"/>
<name>H6LEK5_ACEWD</name>
<dbReference type="InterPro" id="IPR025669">
    <property type="entry name" value="AAA_dom"/>
</dbReference>
<evidence type="ECO:0000256" key="2">
    <source>
        <dbReference type="ARBA" id="ARBA00011903"/>
    </source>
</evidence>
<dbReference type="GO" id="GO:0004715">
    <property type="term" value="F:non-membrane spanning protein tyrosine kinase activity"/>
    <property type="evidence" value="ECO:0007669"/>
    <property type="project" value="UniProtKB-EC"/>
</dbReference>
<comment type="similarity">
    <text evidence="1">Belongs to the CpsD/CapB family.</text>
</comment>
<reference evidence="10 11" key="2">
    <citation type="journal article" date="2012" name="PLoS ONE">
        <title>An ancient pathway combining carbon dioxide fixation with the generation and utilization of a sodium ion gradient for ATP synthesis.</title>
        <authorList>
            <person name="Poehlein A."/>
            <person name="Schmidt S."/>
            <person name="Kaster A.K."/>
            <person name="Goenrich M."/>
            <person name="Vollmers J."/>
            <person name="Thurmer A."/>
            <person name="Bertsch J."/>
            <person name="Schuchmann K."/>
            <person name="Voigt B."/>
            <person name="Hecker M."/>
            <person name="Daniel R."/>
            <person name="Thauer R.K."/>
            <person name="Gottschalk G."/>
            <person name="Muller V."/>
        </authorList>
    </citation>
    <scope>NUCLEOTIDE SEQUENCE [LARGE SCALE GENOMIC DNA]</scope>
    <source>
        <strain evidence="11">ATCC 29683 / DSM 1030 / JCM 2381 / KCTC 1655 / WB1</strain>
    </source>
</reference>
<evidence type="ECO:0000256" key="3">
    <source>
        <dbReference type="ARBA" id="ARBA00022679"/>
    </source>
</evidence>
<dbReference type="OrthoDB" id="9794577at2"/>
<reference evidence="11" key="1">
    <citation type="submission" date="2011-07" db="EMBL/GenBank/DDBJ databases">
        <title>Complete genome sequence of Acetobacterium woodii.</title>
        <authorList>
            <person name="Poehlein A."/>
            <person name="Schmidt S."/>
            <person name="Kaster A.-K."/>
            <person name="Goenrich M."/>
            <person name="Vollmers J."/>
            <person name="Thuermer A."/>
            <person name="Gottschalk G."/>
            <person name="Thauer R.K."/>
            <person name="Daniel R."/>
            <person name="Mueller V."/>
        </authorList>
    </citation>
    <scope>NUCLEOTIDE SEQUENCE [LARGE SCALE GENOMIC DNA]</scope>
    <source>
        <strain evidence="11">ATCC 29683 / DSM 1030 / JCM 2381 / KCTC 1655 / WB1</strain>
    </source>
</reference>
<keyword evidence="6" id="KW-0067">ATP-binding</keyword>
<dbReference type="HOGENOM" id="CLU_052027_2_0_9"/>
<keyword evidence="5" id="KW-0418">Kinase</keyword>
<comment type="catalytic activity">
    <reaction evidence="8">
        <text>L-tyrosyl-[protein] + ATP = O-phospho-L-tyrosyl-[protein] + ADP + H(+)</text>
        <dbReference type="Rhea" id="RHEA:10596"/>
        <dbReference type="Rhea" id="RHEA-COMP:10136"/>
        <dbReference type="Rhea" id="RHEA-COMP:20101"/>
        <dbReference type="ChEBI" id="CHEBI:15378"/>
        <dbReference type="ChEBI" id="CHEBI:30616"/>
        <dbReference type="ChEBI" id="CHEBI:46858"/>
        <dbReference type="ChEBI" id="CHEBI:61978"/>
        <dbReference type="ChEBI" id="CHEBI:456216"/>
        <dbReference type="EC" id="2.7.10.2"/>
    </reaction>
</comment>
<gene>
    <name evidence="10" type="primary">epsB</name>
    <name evidence="10" type="ordered locus">Awo_c13240</name>
</gene>
<dbReference type="PANTHER" id="PTHR32309">
    <property type="entry name" value="TYROSINE-PROTEIN KINASE"/>
    <property type="match status" value="1"/>
</dbReference>
<evidence type="ECO:0000313" key="11">
    <source>
        <dbReference type="Proteomes" id="UP000007177"/>
    </source>
</evidence>
<evidence type="ECO:0000256" key="7">
    <source>
        <dbReference type="ARBA" id="ARBA00023137"/>
    </source>
</evidence>
<evidence type="ECO:0000313" key="10">
    <source>
        <dbReference type="EMBL" id="AFA48108.1"/>
    </source>
</evidence>
<proteinExistence type="inferred from homology"/>
<dbReference type="EMBL" id="CP002987">
    <property type="protein sequence ID" value="AFA48108.1"/>
    <property type="molecule type" value="Genomic_DNA"/>
</dbReference>
<evidence type="ECO:0000256" key="5">
    <source>
        <dbReference type="ARBA" id="ARBA00022777"/>
    </source>
</evidence>
<protein>
    <recommendedName>
        <fullName evidence="2">non-specific protein-tyrosine kinase</fullName>
        <ecNumber evidence="2">2.7.10.2</ecNumber>
    </recommendedName>
</protein>
<sequence>MMAWKKKKAAGKSTERNKINEQQKLGANLNFQAIEAYKLLRTNLEFSFTDDKRCQVIGITSALSGEGKSLTTINIAYAIAANEKRVLVLEADFRKPAIASKLGINENVGLSDLLVRQEILVSDILISVRMTEIVKFDLAPTGRIPPNPTELLDSNKMKVFIRSCSDVYDYILIDLPPVTVVADAVIASKYIDGMVVVVRQDCCDQKSLAQTMKQLKFANTKILGFVFNGYNQAKSGYYKKYVNKGYYETEYKQANGSPSQG</sequence>
<dbReference type="InterPro" id="IPR005702">
    <property type="entry name" value="Wzc-like_C"/>
</dbReference>
<dbReference type="InterPro" id="IPR050445">
    <property type="entry name" value="Bact_polysacc_biosynth/exp"/>
</dbReference>
<dbReference type="Gene3D" id="3.40.50.300">
    <property type="entry name" value="P-loop containing nucleotide triphosphate hydrolases"/>
    <property type="match status" value="1"/>
</dbReference>
<dbReference type="NCBIfam" id="TIGR01007">
    <property type="entry name" value="eps_fam"/>
    <property type="match status" value="1"/>
</dbReference>
<dbReference type="SUPFAM" id="SSF52540">
    <property type="entry name" value="P-loop containing nucleoside triphosphate hydrolases"/>
    <property type="match status" value="1"/>
</dbReference>
<dbReference type="GO" id="GO:0005886">
    <property type="term" value="C:plasma membrane"/>
    <property type="evidence" value="ECO:0007669"/>
    <property type="project" value="TreeGrafter"/>
</dbReference>
<keyword evidence="3 10" id="KW-0808">Transferase</keyword>
<evidence type="ECO:0000256" key="1">
    <source>
        <dbReference type="ARBA" id="ARBA00007316"/>
    </source>
</evidence>
<accession>H6LEK5</accession>